<keyword evidence="3" id="KW-0436">Ligase</keyword>
<gene>
    <name evidence="3" type="ORF">CP968_33105</name>
</gene>
<feature type="compositionally biased region" description="Basic and acidic residues" evidence="1">
    <location>
        <begin position="129"/>
        <end position="144"/>
    </location>
</feature>
<dbReference type="SUPFAM" id="SSF56801">
    <property type="entry name" value="Acetyl-CoA synthetase-like"/>
    <property type="match status" value="1"/>
</dbReference>
<feature type="compositionally biased region" description="Low complexity" evidence="1">
    <location>
        <begin position="219"/>
        <end position="232"/>
    </location>
</feature>
<feature type="domain" description="AMP-dependent synthetase/ligase" evidence="2">
    <location>
        <begin position="16"/>
        <end position="95"/>
    </location>
</feature>
<feature type="compositionally biased region" description="Basic residues" evidence="1">
    <location>
        <begin position="244"/>
        <end position="255"/>
    </location>
</feature>
<proteinExistence type="predicted"/>
<reference evidence="3 4" key="1">
    <citation type="submission" date="2017-09" db="EMBL/GenBank/DDBJ databases">
        <authorList>
            <person name="Lee N."/>
            <person name="Cho B.-K."/>
        </authorList>
    </citation>
    <scope>NUCLEOTIDE SEQUENCE [LARGE SCALE GENOMIC DNA]</scope>
    <source>
        <strain evidence="3 4">ATCC 27467</strain>
    </source>
</reference>
<dbReference type="InterPro" id="IPR000873">
    <property type="entry name" value="AMP-dep_synth/lig_dom"/>
</dbReference>
<evidence type="ECO:0000259" key="2">
    <source>
        <dbReference type="Pfam" id="PF00501"/>
    </source>
</evidence>
<dbReference type="EMBL" id="CP023701">
    <property type="protein sequence ID" value="QEU82455.1"/>
    <property type="molecule type" value="Genomic_DNA"/>
</dbReference>
<feature type="region of interest" description="Disordered" evidence="1">
    <location>
        <begin position="191"/>
        <end position="393"/>
    </location>
</feature>
<dbReference type="AlphaFoldDB" id="A0A5P2UW42"/>
<dbReference type="GO" id="GO:0016874">
    <property type="term" value="F:ligase activity"/>
    <property type="evidence" value="ECO:0007669"/>
    <property type="project" value="UniProtKB-KW"/>
</dbReference>
<organism evidence="3 4">
    <name type="scientific">Streptomyces subrutilus</name>
    <dbReference type="NCBI Taxonomy" id="36818"/>
    <lineage>
        <taxon>Bacteria</taxon>
        <taxon>Bacillati</taxon>
        <taxon>Actinomycetota</taxon>
        <taxon>Actinomycetes</taxon>
        <taxon>Kitasatosporales</taxon>
        <taxon>Streptomycetaceae</taxon>
        <taxon>Streptomyces</taxon>
    </lineage>
</organism>
<dbReference type="PANTHER" id="PTHR43767:SF1">
    <property type="entry name" value="NONRIBOSOMAL PEPTIDE SYNTHASE PES1 (EUROFUNG)-RELATED"/>
    <property type="match status" value="1"/>
</dbReference>
<protein>
    <submittedName>
        <fullName evidence="3">Long-chain fatty acid--CoA ligase</fullName>
    </submittedName>
</protein>
<feature type="compositionally biased region" description="Basic residues" evidence="1">
    <location>
        <begin position="339"/>
        <end position="350"/>
    </location>
</feature>
<sequence length="393" mass="42154">MGMDADIVRPLPELLREHARSIGEKVAFEDRRTRLTYRELERRTGRLAGHLAGLGAVRDERAAILLGNRVEAVESLLAVTRASAIGVPLDAGSSEGGAGPPAGRQRRPRGRHRPRPADPAAAAAGGAPRSDRGTGRGRRGERAGAGRVPGAARRRRRPAALRGPGGHGTGNARAGRPRAGRGGLAALHLRFLRRPQGRAEHTAQPPRARGRRTRRCPRHVPAGPAAVAPAAAPRHEPGGLRGGSGRHRGERHHPAQVHGGGGARRTPPYGRPPHPPRRRADHLLRPARRRARRGRHRPGHTRPARVRQRRRLGGAGVPAGVRGGLPRPLPGALRQYRGGPRHHGGPGRRHGGGDGWAARDSPRSPRRRVSRSSTRPSAAPTRPRWRPASPRPS</sequence>
<feature type="region of interest" description="Disordered" evidence="1">
    <location>
        <begin position="88"/>
        <end position="179"/>
    </location>
</feature>
<feature type="compositionally biased region" description="Basic residues" evidence="1">
    <location>
        <begin position="208"/>
        <end position="218"/>
    </location>
</feature>
<evidence type="ECO:0000313" key="3">
    <source>
        <dbReference type="EMBL" id="QEU82455.1"/>
    </source>
</evidence>
<feature type="compositionally biased region" description="Basic residues" evidence="1">
    <location>
        <begin position="274"/>
        <end position="312"/>
    </location>
</feature>
<dbReference type="OrthoDB" id="4557269at2"/>
<dbReference type="Gene3D" id="3.40.50.980">
    <property type="match status" value="1"/>
</dbReference>
<dbReference type="InterPro" id="IPR050237">
    <property type="entry name" value="ATP-dep_AMP-bd_enzyme"/>
</dbReference>
<feature type="compositionally biased region" description="Basic residues" evidence="1">
    <location>
        <begin position="104"/>
        <end position="114"/>
    </location>
</feature>
<feature type="compositionally biased region" description="Low complexity" evidence="1">
    <location>
        <begin position="118"/>
        <end position="128"/>
    </location>
</feature>
<dbReference type="KEGG" id="ssub:CP968_33105"/>
<keyword evidence="4" id="KW-1185">Reference proteome</keyword>
<dbReference type="PANTHER" id="PTHR43767">
    <property type="entry name" value="LONG-CHAIN-FATTY-ACID--COA LIGASE"/>
    <property type="match status" value="1"/>
</dbReference>
<feature type="compositionally biased region" description="Gly residues" evidence="1">
    <location>
        <begin position="313"/>
        <end position="323"/>
    </location>
</feature>
<feature type="compositionally biased region" description="Low complexity" evidence="1">
    <location>
        <begin position="371"/>
        <end position="393"/>
    </location>
</feature>
<evidence type="ECO:0000256" key="1">
    <source>
        <dbReference type="SAM" id="MobiDB-lite"/>
    </source>
</evidence>
<name>A0A5P2UW42_9ACTN</name>
<accession>A0A5P2UW42</accession>
<dbReference type="Pfam" id="PF00501">
    <property type="entry name" value="AMP-binding"/>
    <property type="match status" value="1"/>
</dbReference>
<evidence type="ECO:0000313" key="4">
    <source>
        <dbReference type="Proteomes" id="UP000326831"/>
    </source>
</evidence>
<dbReference type="Proteomes" id="UP000326831">
    <property type="component" value="Chromosome"/>
</dbReference>
<feature type="compositionally biased region" description="Low complexity" evidence="1">
    <location>
        <begin position="324"/>
        <end position="338"/>
    </location>
</feature>